<keyword evidence="9 12" id="KW-0804">Transcription</keyword>
<dbReference type="Pfam" id="PF01726">
    <property type="entry name" value="LexA_DNA_bind"/>
    <property type="match status" value="1"/>
</dbReference>
<dbReference type="InterPro" id="IPR036390">
    <property type="entry name" value="WH_DNA-bd_sf"/>
</dbReference>
<evidence type="ECO:0000313" key="17">
    <source>
        <dbReference type="Proteomes" id="UP000250079"/>
    </source>
</evidence>
<keyword evidence="3 12" id="KW-0235">DNA replication</keyword>
<feature type="active site" description="For autocatalytic cleavage activity" evidence="12">
    <location>
        <position position="165"/>
    </location>
</feature>
<evidence type="ECO:0000313" key="16">
    <source>
        <dbReference type="EMBL" id="ASJ75129.1"/>
    </source>
</evidence>
<dbReference type="GO" id="GO:0003677">
    <property type="term" value="F:DNA binding"/>
    <property type="evidence" value="ECO:0007669"/>
    <property type="project" value="UniProtKB-UniRule"/>
</dbReference>
<dbReference type="NCBIfam" id="TIGR00498">
    <property type="entry name" value="lexA"/>
    <property type="match status" value="1"/>
</dbReference>
<dbReference type="EMBL" id="CP018632">
    <property type="protein sequence ID" value="ASJ75129.1"/>
    <property type="molecule type" value="Genomic_DNA"/>
</dbReference>
<comment type="subunit">
    <text evidence="12">Homodimer.</text>
</comment>
<dbReference type="Gene3D" id="1.10.10.10">
    <property type="entry name" value="Winged helix-like DNA-binding domain superfamily/Winged helix DNA-binding domain"/>
    <property type="match status" value="1"/>
</dbReference>
<keyword evidence="6 12" id="KW-0068">Autocatalytic cleavage</keyword>
<accession>A0A2Z2NUX9</accession>
<keyword evidence="10 12" id="KW-0234">DNA repair</keyword>
<evidence type="ECO:0000256" key="6">
    <source>
        <dbReference type="ARBA" id="ARBA00022813"/>
    </source>
</evidence>
<evidence type="ECO:0000256" key="2">
    <source>
        <dbReference type="ARBA" id="ARBA00022491"/>
    </source>
</evidence>
<gene>
    <name evidence="16" type="primary">lexA_2</name>
    <name evidence="12" type="synonym">lexA</name>
    <name evidence="16" type="ORF">IMCC3135_25330</name>
</gene>
<dbReference type="InterPro" id="IPR015927">
    <property type="entry name" value="Peptidase_S24_S26A/B/C"/>
</dbReference>
<dbReference type="Proteomes" id="UP000250079">
    <property type="component" value="Chromosome"/>
</dbReference>
<keyword evidence="7 12" id="KW-0805">Transcription regulation</keyword>
<dbReference type="InterPro" id="IPR006200">
    <property type="entry name" value="LexA"/>
</dbReference>
<dbReference type="GO" id="GO:0006260">
    <property type="term" value="P:DNA replication"/>
    <property type="evidence" value="ECO:0007669"/>
    <property type="project" value="UniProtKB-UniRule"/>
</dbReference>
<keyword evidence="11 12" id="KW-0742">SOS response</keyword>
<dbReference type="PRINTS" id="PR00726">
    <property type="entry name" value="LEXASERPTASE"/>
</dbReference>
<dbReference type="HAMAP" id="MF_00015">
    <property type="entry name" value="LexA"/>
    <property type="match status" value="1"/>
</dbReference>
<proteinExistence type="inferred from homology"/>
<dbReference type="InterPro" id="IPR039418">
    <property type="entry name" value="LexA-like"/>
</dbReference>
<evidence type="ECO:0000256" key="7">
    <source>
        <dbReference type="ARBA" id="ARBA00023015"/>
    </source>
</evidence>
<evidence type="ECO:0000256" key="13">
    <source>
        <dbReference type="RuleBase" id="RU003991"/>
    </source>
</evidence>
<comment type="function">
    <text evidence="12">Represses a number of genes involved in the response to DNA damage (SOS response), including recA and lexA. In the presence of single-stranded DNA, RecA interacts with LexA causing an autocatalytic cleavage which disrupts the DNA-binding part of LexA, leading to derepression of the SOS regulon and eventually DNA repair.</text>
</comment>
<dbReference type="GO" id="GO:0045892">
    <property type="term" value="P:negative regulation of DNA-templated transcription"/>
    <property type="evidence" value="ECO:0007669"/>
    <property type="project" value="UniProtKB-UniRule"/>
</dbReference>
<evidence type="ECO:0000256" key="9">
    <source>
        <dbReference type="ARBA" id="ARBA00023163"/>
    </source>
</evidence>
<sequence>MEPTNPLTHLEARVLAAIERYIRAEGVAPTIAELAGNLRLKSKGTVHRYVQSLIAKGRLERHGNGWRGLRIVGLAMPDRPSNVQHLPINPSVGSLTHMVPESNVEGPMDLPEKRDDFTSGDFVIPLLGRIAAGQPIEAIEDANYLDLAAFFIGPDRYALRVTGESMMDVGILDGDTVILRKQDTAQTGDIVVALIDAQEATLKRLGETRNGIVELIPENSSMATMRYDASRVSFQGVLVGQLRSY</sequence>
<evidence type="ECO:0000259" key="14">
    <source>
        <dbReference type="Pfam" id="PF00717"/>
    </source>
</evidence>
<evidence type="ECO:0000256" key="8">
    <source>
        <dbReference type="ARBA" id="ARBA00023125"/>
    </source>
</evidence>
<dbReference type="KEGG" id="gai:IMCC3135_25330"/>
<dbReference type="GO" id="GO:0006508">
    <property type="term" value="P:proteolysis"/>
    <property type="evidence" value="ECO:0007669"/>
    <property type="project" value="InterPro"/>
</dbReference>
<dbReference type="AlphaFoldDB" id="A0A2Z2NUX9"/>
<organism evidence="16 17">
    <name type="scientific">Granulosicoccus antarcticus IMCC3135</name>
    <dbReference type="NCBI Taxonomy" id="1192854"/>
    <lineage>
        <taxon>Bacteria</taxon>
        <taxon>Pseudomonadati</taxon>
        <taxon>Pseudomonadota</taxon>
        <taxon>Gammaproteobacteria</taxon>
        <taxon>Chromatiales</taxon>
        <taxon>Granulosicoccaceae</taxon>
        <taxon>Granulosicoccus</taxon>
    </lineage>
</organism>
<evidence type="ECO:0000256" key="4">
    <source>
        <dbReference type="ARBA" id="ARBA00022763"/>
    </source>
</evidence>
<feature type="active site" description="For autocatalytic cleavage activity" evidence="12">
    <location>
        <position position="203"/>
    </location>
</feature>
<feature type="DNA-binding region" description="H-T-H motif" evidence="12">
    <location>
        <begin position="31"/>
        <end position="51"/>
    </location>
</feature>
<dbReference type="SUPFAM" id="SSF51306">
    <property type="entry name" value="LexA/Signal peptidase"/>
    <property type="match status" value="1"/>
</dbReference>
<name>A0A2Z2NUX9_9GAMM</name>
<dbReference type="InterPro" id="IPR050077">
    <property type="entry name" value="LexA_repressor"/>
</dbReference>
<comment type="catalytic activity">
    <reaction evidence="12">
        <text>Hydrolysis of Ala-|-Gly bond in repressor LexA.</text>
        <dbReference type="EC" id="3.4.21.88"/>
    </reaction>
</comment>
<evidence type="ECO:0000256" key="5">
    <source>
        <dbReference type="ARBA" id="ARBA00022801"/>
    </source>
</evidence>
<keyword evidence="8 12" id="KW-0238">DNA-binding</keyword>
<dbReference type="Gene3D" id="2.10.109.10">
    <property type="entry name" value="Umud Fragment, subunit A"/>
    <property type="match status" value="1"/>
</dbReference>
<protein>
    <recommendedName>
        <fullName evidence="12">LexA repressor</fullName>
        <ecNumber evidence="12">3.4.21.88</ecNumber>
    </recommendedName>
</protein>
<dbReference type="OrthoDB" id="9802364at2"/>
<evidence type="ECO:0000256" key="10">
    <source>
        <dbReference type="ARBA" id="ARBA00023204"/>
    </source>
</evidence>
<dbReference type="InterPro" id="IPR006199">
    <property type="entry name" value="LexA_DNA-bd_dom"/>
</dbReference>
<feature type="domain" description="Peptidase S24/S26A/S26B/S26C" evidence="14">
    <location>
        <begin position="125"/>
        <end position="239"/>
    </location>
</feature>
<evidence type="ECO:0000259" key="15">
    <source>
        <dbReference type="Pfam" id="PF01726"/>
    </source>
</evidence>
<evidence type="ECO:0000256" key="1">
    <source>
        <dbReference type="ARBA" id="ARBA00007484"/>
    </source>
</evidence>
<dbReference type="InterPro" id="IPR036286">
    <property type="entry name" value="LexA/Signal_pep-like_sf"/>
</dbReference>
<evidence type="ECO:0000256" key="3">
    <source>
        <dbReference type="ARBA" id="ARBA00022705"/>
    </source>
</evidence>
<dbReference type="CDD" id="cd06529">
    <property type="entry name" value="S24_LexA-like"/>
    <property type="match status" value="1"/>
</dbReference>
<feature type="site" description="Cleavage; by autolysis" evidence="12">
    <location>
        <begin position="132"/>
        <end position="133"/>
    </location>
</feature>
<dbReference type="GO" id="GO:0009432">
    <property type="term" value="P:SOS response"/>
    <property type="evidence" value="ECO:0007669"/>
    <property type="project" value="UniProtKB-UniRule"/>
</dbReference>
<dbReference type="PANTHER" id="PTHR33516:SF2">
    <property type="entry name" value="LEXA REPRESSOR-RELATED"/>
    <property type="match status" value="1"/>
</dbReference>
<dbReference type="GO" id="GO:0006281">
    <property type="term" value="P:DNA repair"/>
    <property type="evidence" value="ECO:0007669"/>
    <property type="project" value="UniProtKB-UniRule"/>
</dbReference>
<dbReference type="InterPro" id="IPR036388">
    <property type="entry name" value="WH-like_DNA-bd_sf"/>
</dbReference>
<evidence type="ECO:0000256" key="11">
    <source>
        <dbReference type="ARBA" id="ARBA00023236"/>
    </source>
</evidence>
<dbReference type="RefSeq" id="WP_088920079.1">
    <property type="nucleotide sequence ID" value="NZ_CP018632.1"/>
</dbReference>
<dbReference type="PANTHER" id="PTHR33516">
    <property type="entry name" value="LEXA REPRESSOR"/>
    <property type="match status" value="1"/>
</dbReference>
<dbReference type="SUPFAM" id="SSF46785">
    <property type="entry name" value="Winged helix' DNA-binding domain"/>
    <property type="match status" value="1"/>
</dbReference>
<dbReference type="InterPro" id="IPR006197">
    <property type="entry name" value="Peptidase_S24_LexA"/>
</dbReference>
<dbReference type="GO" id="GO:0004252">
    <property type="term" value="F:serine-type endopeptidase activity"/>
    <property type="evidence" value="ECO:0007669"/>
    <property type="project" value="UniProtKB-UniRule"/>
</dbReference>
<keyword evidence="5 12" id="KW-0378">Hydrolase</keyword>
<keyword evidence="2 12" id="KW-0678">Repressor</keyword>
<keyword evidence="17" id="KW-1185">Reference proteome</keyword>
<keyword evidence="4 12" id="KW-0227">DNA damage</keyword>
<feature type="domain" description="LexA repressor DNA-binding" evidence="15">
    <location>
        <begin position="5"/>
        <end position="64"/>
    </location>
</feature>
<evidence type="ECO:0000256" key="12">
    <source>
        <dbReference type="HAMAP-Rule" id="MF_00015"/>
    </source>
</evidence>
<dbReference type="EC" id="3.4.21.88" evidence="12"/>
<dbReference type="Pfam" id="PF00717">
    <property type="entry name" value="Peptidase_S24"/>
    <property type="match status" value="1"/>
</dbReference>
<reference evidence="16 17" key="1">
    <citation type="submission" date="2016-12" db="EMBL/GenBank/DDBJ databases">
        <authorList>
            <person name="Song W.-J."/>
            <person name="Kurnit D.M."/>
        </authorList>
    </citation>
    <scope>NUCLEOTIDE SEQUENCE [LARGE SCALE GENOMIC DNA]</scope>
    <source>
        <strain evidence="16 17">IMCC3135</strain>
    </source>
</reference>
<comment type="similarity">
    <text evidence="1 12 13">Belongs to the peptidase S24 family.</text>
</comment>